<keyword evidence="7 11" id="KW-0067">ATP-binding</keyword>
<feature type="domain" description="ABC transporter" evidence="10">
    <location>
        <begin position="8"/>
        <end position="244"/>
    </location>
</feature>
<gene>
    <name evidence="11" type="ORF">SLNSH_10650</name>
</gene>
<dbReference type="PANTHER" id="PTHR43790:SF9">
    <property type="entry name" value="GALACTOFURANOSE TRANSPORTER ATP-BINDING PROTEIN YTFR"/>
    <property type="match status" value="1"/>
</dbReference>
<accession>A0A2T1HTQ0</accession>
<dbReference type="PROSITE" id="PS50893">
    <property type="entry name" value="ABC_TRANSPORTER_2"/>
    <property type="match status" value="2"/>
</dbReference>
<keyword evidence="2" id="KW-0813">Transport</keyword>
<name>A0A2T1HTQ0_9HYPH</name>
<keyword evidence="12" id="KW-1185">Reference proteome</keyword>
<dbReference type="RefSeq" id="WP_106336879.1">
    <property type="nucleotide sequence ID" value="NZ_PVZS01000010.1"/>
</dbReference>
<dbReference type="GO" id="GO:0005524">
    <property type="term" value="F:ATP binding"/>
    <property type="evidence" value="ECO:0007669"/>
    <property type="project" value="UniProtKB-KW"/>
</dbReference>
<proteinExistence type="predicted"/>
<dbReference type="InterPro" id="IPR050107">
    <property type="entry name" value="ABC_carbohydrate_import_ATPase"/>
</dbReference>
<evidence type="ECO:0000256" key="5">
    <source>
        <dbReference type="ARBA" id="ARBA00022737"/>
    </source>
</evidence>
<evidence type="ECO:0000256" key="8">
    <source>
        <dbReference type="ARBA" id="ARBA00022967"/>
    </source>
</evidence>
<dbReference type="CDD" id="cd03215">
    <property type="entry name" value="ABC_Carb_Monos_II"/>
    <property type="match status" value="1"/>
</dbReference>
<comment type="subcellular location">
    <subcellularLocation>
        <location evidence="1">Cell membrane</location>
        <topology evidence="1">Peripheral membrane protein</topology>
    </subcellularLocation>
</comment>
<evidence type="ECO:0000256" key="1">
    <source>
        <dbReference type="ARBA" id="ARBA00004202"/>
    </source>
</evidence>
<keyword evidence="3" id="KW-1003">Cell membrane</keyword>
<dbReference type="Pfam" id="PF00005">
    <property type="entry name" value="ABC_tran"/>
    <property type="match status" value="2"/>
</dbReference>
<keyword evidence="4" id="KW-0762">Sugar transport</keyword>
<evidence type="ECO:0000256" key="2">
    <source>
        <dbReference type="ARBA" id="ARBA00022448"/>
    </source>
</evidence>
<evidence type="ECO:0000256" key="4">
    <source>
        <dbReference type="ARBA" id="ARBA00022597"/>
    </source>
</evidence>
<dbReference type="AlphaFoldDB" id="A0A2T1HTQ0"/>
<dbReference type="CDD" id="cd03216">
    <property type="entry name" value="ABC_Carb_Monos_I"/>
    <property type="match status" value="1"/>
</dbReference>
<dbReference type="InterPro" id="IPR027417">
    <property type="entry name" value="P-loop_NTPase"/>
</dbReference>
<dbReference type="InterPro" id="IPR003593">
    <property type="entry name" value="AAA+_ATPase"/>
</dbReference>
<reference evidence="12" key="1">
    <citation type="submission" date="2018-03" db="EMBL/GenBank/DDBJ databases">
        <authorList>
            <person name="Sun L."/>
            <person name="Liu H."/>
            <person name="Chen W."/>
            <person name="Huang K."/>
            <person name="Liu W."/>
            <person name="Gao X."/>
        </authorList>
    </citation>
    <scope>NUCLEOTIDE SEQUENCE [LARGE SCALE GENOMIC DNA]</scope>
    <source>
        <strain evidence="12">SH9</strain>
    </source>
</reference>
<evidence type="ECO:0000256" key="3">
    <source>
        <dbReference type="ARBA" id="ARBA00022475"/>
    </source>
</evidence>
<dbReference type="GO" id="GO:0005886">
    <property type="term" value="C:plasma membrane"/>
    <property type="evidence" value="ECO:0007669"/>
    <property type="project" value="UniProtKB-SubCell"/>
</dbReference>
<evidence type="ECO:0000313" key="11">
    <source>
        <dbReference type="EMBL" id="PSC04909.1"/>
    </source>
</evidence>
<sequence length="504" mass="54622">MAAGPPFLEARNIGKRFPGVVALDQVSISVERGQIHALIGENGAGKSTLMKILDGIYKPDEGEILLDGKAVVVASPFIALGLGISMVHQEPKLCDPLSISENVFMGRLPRTSWGRVDWAKANAQCEKLLARVGLRLDPRMPVEALSIAQRQLIQLAKALAFDARLIILDEPTASLTPVEVDRLFAIVQALQAEGVSFLYISHHLDEIFRIASRVTVLKDGRKVSTISVAETNKDALIGLMVGRDLGERFPEKGRAPGRPVLEAQDISGKGFRDASLTLRAGEIVGLSGLVGAGRTELARALFGADPIARGRILIDGHVVSLRSPADAIRRGVAYIAEDRRDGLFMPLSVRENIALAAPEKHSRLGVLEPRKQAQQARSFIGRLNVRTPHSEQRIALLSGGNQQKCILARWLLKGVRVLILDEPTRGIDVGAKREIYALVDQLAREGMAVLLISSELPEILGMADRVLVMSGGRITGEVEGQRATEERLLALALPTESPKQELHA</sequence>
<dbReference type="OrthoDB" id="9805029at2"/>
<dbReference type="InterPro" id="IPR003439">
    <property type="entry name" value="ABC_transporter-like_ATP-bd"/>
</dbReference>
<keyword evidence="5" id="KW-0677">Repeat</keyword>
<keyword evidence="6" id="KW-0547">Nucleotide-binding</keyword>
<evidence type="ECO:0000256" key="6">
    <source>
        <dbReference type="ARBA" id="ARBA00022741"/>
    </source>
</evidence>
<dbReference type="SUPFAM" id="SSF52540">
    <property type="entry name" value="P-loop containing nucleoside triphosphate hydrolases"/>
    <property type="match status" value="2"/>
</dbReference>
<dbReference type="GO" id="GO:0016887">
    <property type="term" value="F:ATP hydrolysis activity"/>
    <property type="evidence" value="ECO:0007669"/>
    <property type="project" value="InterPro"/>
</dbReference>
<protein>
    <submittedName>
        <fullName evidence="11">D-xylose ABC transporter ATP-binding protein</fullName>
    </submittedName>
</protein>
<evidence type="ECO:0000256" key="7">
    <source>
        <dbReference type="ARBA" id="ARBA00022840"/>
    </source>
</evidence>
<evidence type="ECO:0000313" key="12">
    <source>
        <dbReference type="Proteomes" id="UP000239772"/>
    </source>
</evidence>
<dbReference type="SMART" id="SM00382">
    <property type="entry name" value="AAA"/>
    <property type="match status" value="2"/>
</dbReference>
<evidence type="ECO:0000259" key="10">
    <source>
        <dbReference type="PROSITE" id="PS50893"/>
    </source>
</evidence>
<keyword evidence="9" id="KW-0472">Membrane</keyword>
<dbReference type="PANTHER" id="PTHR43790">
    <property type="entry name" value="CARBOHYDRATE TRANSPORT ATP-BINDING PROTEIN MG119-RELATED"/>
    <property type="match status" value="1"/>
</dbReference>
<dbReference type="FunFam" id="3.40.50.300:FF:000127">
    <property type="entry name" value="Ribose import ATP-binding protein RbsA"/>
    <property type="match status" value="1"/>
</dbReference>
<evidence type="ECO:0000256" key="9">
    <source>
        <dbReference type="ARBA" id="ARBA00023136"/>
    </source>
</evidence>
<dbReference type="EMBL" id="PVZS01000010">
    <property type="protein sequence ID" value="PSC04909.1"/>
    <property type="molecule type" value="Genomic_DNA"/>
</dbReference>
<organism evidence="11 12">
    <name type="scientific">Alsobacter soli</name>
    <dbReference type="NCBI Taxonomy" id="2109933"/>
    <lineage>
        <taxon>Bacteria</taxon>
        <taxon>Pseudomonadati</taxon>
        <taxon>Pseudomonadota</taxon>
        <taxon>Alphaproteobacteria</taxon>
        <taxon>Hyphomicrobiales</taxon>
        <taxon>Alsobacteraceae</taxon>
        <taxon>Alsobacter</taxon>
    </lineage>
</organism>
<dbReference type="Proteomes" id="UP000239772">
    <property type="component" value="Unassembled WGS sequence"/>
</dbReference>
<feature type="domain" description="ABC transporter" evidence="10">
    <location>
        <begin position="255"/>
        <end position="496"/>
    </location>
</feature>
<keyword evidence="8" id="KW-1278">Translocase</keyword>
<dbReference type="Gene3D" id="3.40.50.300">
    <property type="entry name" value="P-loop containing nucleotide triphosphate hydrolases"/>
    <property type="match status" value="2"/>
</dbReference>
<comment type="caution">
    <text evidence="11">The sequence shown here is derived from an EMBL/GenBank/DDBJ whole genome shotgun (WGS) entry which is preliminary data.</text>
</comment>